<accession>A0A1D6H6T9</accession>
<sequence length="143" mass="15893">MIFWVYFSLLFHTSFKCGDYMAFFDVLIYFTHISTTLYDPIVGVHMLHRCPRHTAVHTVLCLTMPPPSPPFPTILALPQIATPSIVAIHCNPRSPNHSTFHRRQRGAPTLTTACGPGIAPNRSPITEDGGPSHLPVIPAPNRR</sequence>
<dbReference type="AlphaFoldDB" id="A0A1D6H6T9"/>
<protein>
    <submittedName>
        <fullName evidence="1">Protein argonaute 1</fullName>
    </submittedName>
</protein>
<evidence type="ECO:0000313" key="1">
    <source>
        <dbReference type="EMBL" id="AQK70504.1"/>
    </source>
</evidence>
<proteinExistence type="predicted"/>
<dbReference type="EMBL" id="CM000781">
    <property type="protein sequence ID" value="AQK70504.1"/>
    <property type="molecule type" value="Genomic_DNA"/>
</dbReference>
<organism evidence="1">
    <name type="scientific">Zea mays</name>
    <name type="common">Maize</name>
    <dbReference type="NCBI Taxonomy" id="4577"/>
    <lineage>
        <taxon>Eukaryota</taxon>
        <taxon>Viridiplantae</taxon>
        <taxon>Streptophyta</taxon>
        <taxon>Embryophyta</taxon>
        <taxon>Tracheophyta</taxon>
        <taxon>Spermatophyta</taxon>
        <taxon>Magnoliopsida</taxon>
        <taxon>Liliopsida</taxon>
        <taxon>Poales</taxon>
        <taxon>Poaceae</taxon>
        <taxon>PACMAD clade</taxon>
        <taxon>Panicoideae</taxon>
        <taxon>Andropogonodae</taxon>
        <taxon>Andropogoneae</taxon>
        <taxon>Tripsacinae</taxon>
        <taxon>Zea</taxon>
    </lineage>
</organism>
<gene>
    <name evidence="1" type="ORF">ZEAMMB73_Zm00001d016340</name>
</gene>
<reference evidence="1" key="1">
    <citation type="submission" date="2015-12" db="EMBL/GenBank/DDBJ databases">
        <title>Update maize B73 reference genome by single molecule sequencing technologies.</title>
        <authorList>
            <consortium name="Maize Genome Sequencing Project"/>
            <person name="Ware D."/>
        </authorList>
    </citation>
    <scope>NUCLEOTIDE SEQUENCE</scope>
    <source>
        <tissue evidence="1">Seedling</tissue>
    </source>
</reference>
<name>A0A1D6H6T9_MAIZE</name>